<dbReference type="InterPro" id="IPR041489">
    <property type="entry name" value="PDZ_6"/>
</dbReference>
<feature type="domain" description="DUF512" evidence="1">
    <location>
        <begin position="268"/>
        <end position="457"/>
    </location>
</feature>
<dbReference type="SUPFAM" id="SSF50156">
    <property type="entry name" value="PDZ domain-like"/>
    <property type="match status" value="1"/>
</dbReference>
<dbReference type="EMBL" id="CADCWE010000225">
    <property type="protein sequence ID" value="CAA9557152.1"/>
    <property type="molecule type" value="Genomic_DNA"/>
</dbReference>
<dbReference type="Pfam" id="PF04459">
    <property type="entry name" value="DUF512"/>
    <property type="match status" value="1"/>
</dbReference>
<dbReference type="InterPro" id="IPR013785">
    <property type="entry name" value="Aldolase_TIM"/>
</dbReference>
<dbReference type="SUPFAM" id="SSF102114">
    <property type="entry name" value="Radical SAM enzymes"/>
    <property type="match status" value="1"/>
</dbReference>
<protein>
    <submittedName>
        <fullName evidence="4">Fe-S oxidoreductase, related to NifB/MoaA family</fullName>
    </submittedName>
</protein>
<dbReference type="InterPro" id="IPR045375">
    <property type="entry name" value="Put_radical_SAM-like_N"/>
</dbReference>
<dbReference type="Gene3D" id="3.20.20.70">
    <property type="entry name" value="Aldolase class I"/>
    <property type="match status" value="1"/>
</dbReference>
<dbReference type="InterPro" id="IPR007549">
    <property type="entry name" value="DUF512"/>
</dbReference>
<dbReference type="AlphaFoldDB" id="A0A6J4UPU0"/>
<dbReference type="Pfam" id="PF19238">
    <property type="entry name" value="Radical_SAM_2"/>
    <property type="match status" value="1"/>
</dbReference>
<reference evidence="4" key="1">
    <citation type="submission" date="2020-02" db="EMBL/GenBank/DDBJ databases">
        <authorList>
            <person name="Meier V. D."/>
        </authorList>
    </citation>
    <scope>NUCLEOTIDE SEQUENCE</scope>
    <source>
        <strain evidence="4">AVDCRST_MAG73</strain>
    </source>
</reference>
<accession>A0A6J4UPU0</accession>
<dbReference type="Gene3D" id="2.30.42.10">
    <property type="match status" value="1"/>
</dbReference>
<dbReference type="InterPro" id="IPR036034">
    <property type="entry name" value="PDZ_sf"/>
</dbReference>
<evidence type="ECO:0000259" key="3">
    <source>
        <dbReference type="Pfam" id="PF19238"/>
    </source>
</evidence>
<feature type="domain" description="PDZ" evidence="2">
    <location>
        <begin position="21"/>
        <end position="71"/>
    </location>
</feature>
<proteinExistence type="predicted"/>
<name>A0A6J4UPU0_9BACT</name>
<organism evidence="4">
    <name type="scientific">uncultured Thermomicrobiales bacterium</name>
    <dbReference type="NCBI Taxonomy" id="1645740"/>
    <lineage>
        <taxon>Bacteria</taxon>
        <taxon>Pseudomonadati</taxon>
        <taxon>Thermomicrobiota</taxon>
        <taxon>Thermomicrobia</taxon>
        <taxon>Thermomicrobiales</taxon>
        <taxon>environmental samples</taxon>
    </lineage>
</organism>
<sequence length="479" mass="53164">MPVVSPLTHRRVDLVPTRPGVVAEVSPFSLAAELGIETGDRVVAVNGAPLDDALDFQFRAQTEDVALDVERDGAVVRYELALEGDEFWGITFADPTFDGVRVCENACPFCFIKQIPKGMRRSLYVMDDDFRYSMLYGSFVTLTNLSEDDWRRIEEQHISPLHVSVHATDPELRVALVGNPKAGRIMDDLARLERLGIDFHAQLVLCPGVNDGAHLDRSLRDLSSFGDRLLSVAGVPVGLTKHGLERQSKQLRLSRTCMRTLPGNQVQIQVRRYERHEAEAVIAQAEAWQARFRRERGGTFFFLGDEFYLMTGQPVPPESAYGGFPQIEDGIGITRQFLVQLDHYLRRARPGTLTGARGTVACGTLIGPTMRDAVARFNRETGALLDVVPVENRFLGAEINVSGLLTGHDLRAEFANRPPDGPLYVSDRMLSRRTGTLLDDSTLDDLAVDLGRPVVAAETMAEVARDLRARTRRTRARAA</sequence>
<evidence type="ECO:0000259" key="2">
    <source>
        <dbReference type="Pfam" id="PF17820"/>
    </source>
</evidence>
<dbReference type="Pfam" id="PF17820">
    <property type="entry name" value="PDZ_6"/>
    <property type="match status" value="1"/>
</dbReference>
<gene>
    <name evidence="4" type="ORF">AVDCRST_MAG73-3392</name>
</gene>
<feature type="domain" description="Putative radical SAM N-terminal" evidence="3">
    <location>
        <begin position="85"/>
        <end position="232"/>
    </location>
</feature>
<dbReference type="InterPro" id="IPR058240">
    <property type="entry name" value="rSAM_sf"/>
</dbReference>
<evidence type="ECO:0000313" key="4">
    <source>
        <dbReference type="EMBL" id="CAA9557152.1"/>
    </source>
</evidence>
<evidence type="ECO:0000259" key="1">
    <source>
        <dbReference type="Pfam" id="PF04459"/>
    </source>
</evidence>